<dbReference type="RefSeq" id="WP_022465612.1">
    <property type="nucleotide sequence ID" value="NZ_JACRSX010000006.1"/>
</dbReference>
<accession>A0ABR7N0S0</accession>
<evidence type="ECO:0000313" key="3">
    <source>
        <dbReference type="EMBL" id="MBC8562230.1"/>
    </source>
</evidence>
<evidence type="ECO:0000313" key="4">
    <source>
        <dbReference type="Proteomes" id="UP000606193"/>
    </source>
</evidence>
<dbReference type="InterPro" id="IPR027417">
    <property type="entry name" value="P-loop_NTPase"/>
</dbReference>
<dbReference type="InterPro" id="IPR052955">
    <property type="entry name" value="UPF0703_membrane_permease"/>
</dbReference>
<reference evidence="3 4" key="1">
    <citation type="submission" date="2020-08" db="EMBL/GenBank/DDBJ databases">
        <title>Genome public.</title>
        <authorList>
            <person name="Liu C."/>
            <person name="Sun Q."/>
        </authorList>
    </citation>
    <scope>NUCLEOTIDE SEQUENCE [LARGE SCALE GENOMIC DNA]</scope>
    <source>
        <strain evidence="3 4">NSJ-37</strain>
    </source>
</reference>
<dbReference type="Gene3D" id="3.40.50.300">
    <property type="entry name" value="P-loop containing nucleotide triphosphate hydrolases"/>
    <property type="match status" value="1"/>
</dbReference>
<evidence type="ECO:0000259" key="1">
    <source>
        <dbReference type="Pfam" id="PF02492"/>
    </source>
</evidence>
<feature type="domain" description="CobW/HypB/UreG nucleotide-binding" evidence="1">
    <location>
        <begin position="11"/>
        <end position="183"/>
    </location>
</feature>
<dbReference type="Proteomes" id="UP000606193">
    <property type="component" value="Unassembled WGS sequence"/>
</dbReference>
<protein>
    <submittedName>
        <fullName evidence="3">GTPase</fullName>
    </submittedName>
</protein>
<dbReference type="Pfam" id="PF21537">
    <property type="entry name" value="DUF1980_C"/>
    <property type="match status" value="1"/>
</dbReference>
<dbReference type="SUPFAM" id="SSF52540">
    <property type="entry name" value="P-loop containing nucleoside triphosphate hydrolases"/>
    <property type="match status" value="1"/>
</dbReference>
<organism evidence="3 4">
    <name type="scientific">Jutongia huaianensis</name>
    <dbReference type="NCBI Taxonomy" id="2763668"/>
    <lineage>
        <taxon>Bacteria</taxon>
        <taxon>Bacillati</taxon>
        <taxon>Bacillota</taxon>
        <taxon>Clostridia</taxon>
        <taxon>Lachnospirales</taxon>
        <taxon>Lachnospiraceae</taxon>
        <taxon>Jutongia</taxon>
    </lineage>
</organism>
<dbReference type="Pfam" id="PF02492">
    <property type="entry name" value="cobW"/>
    <property type="match status" value="1"/>
</dbReference>
<keyword evidence="4" id="KW-1185">Reference proteome</keyword>
<dbReference type="PANTHER" id="PTHR40047:SF1">
    <property type="entry name" value="UPF0703 PROTEIN YCGQ"/>
    <property type="match status" value="1"/>
</dbReference>
<evidence type="ECO:0000259" key="2">
    <source>
        <dbReference type="Pfam" id="PF21537"/>
    </source>
</evidence>
<gene>
    <name evidence="3" type="ORF">H8704_06245</name>
</gene>
<comment type="caution">
    <text evidence="3">The sequence shown here is derived from an EMBL/GenBank/DDBJ whole genome shotgun (WGS) entry which is preliminary data.</text>
</comment>
<proteinExistence type="predicted"/>
<feature type="domain" description="DUF1980" evidence="2">
    <location>
        <begin position="188"/>
        <end position="323"/>
    </location>
</feature>
<dbReference type="InterPro" id="IPR003495">
    <property type="entry name" value="CobW/HypB/UreG_nucleotide-bd"/>
</dbReference>
<dbReference type="EMBL" id="JACRSX010000006">
    <property type="protein sequence ID" value="MBC8562230.1"/>
    <property type="molecule type" value="Genomic_DNA"/>
</dbReference>
<name>A0ABR7N0S0_9FIRM</name>
<dbReference type="InterPro" id="IPR048447">
    <property type="entry name" value="DUF1980_C"/>
</dbReference>
<sequence>MFGKQKQEMMVYVIMGFLEAGKTSLIRDLLVDELFDDKSKTLILVCEEGEEEYPQALLDQTHAACEYIEDEESFNGKVIEKFLKKHRPDRIIIEYNGMWSTKHIPEMYDFLEDICFDREVYFQTIDVVNDETFLLYTRNMPSMMVEHYKVSEMVIVNRCTVENTNKNAIRGSVKAVNPRAQIVYESEDDAFYEMKDEMPFDVKADIIDIKEDDFGLWYVDMIDHQSVYDGKTLHLTGRIQKTRGLEKGYVVFGRHAMTCCADDVQFIGFLCKADDWSDFANGSYVTITARLEFKFRKEYGEEGPVFYAEEVVAAQKPKEELVYFN</sequence>
<dbReference type="PANTHER" id="PTHR40047">
    <property type="entry name" value="UPF0703 PROTEIN YCGQ"/>
    <property type="match status" value="1"/>
</dbReference>